<reference evidence="1 2" key="1">
    <citation type="journal article" date="2023" name="Elife">
        <title>Identification of key yeast species and microbe-microbe interactions impacting larval growth of Drosophila in the wild.</title>
        <authorList>
            <person name="Mure A."/>
            <person name="Sugiura Y."/>
            <person name="Maeda R."/>
            <person name="Honda K."/>
            <person name="Sakurai N."/>
            <person name="Takahashi Y."/>
            <person name="Watada M."/>
            <person name="Katoh T."/>
            <person name="Gotoh A."/>
            <person name="Gotoh Y."/>
            <person name="Taniguchi I."/>
            <person name="Nakamura K."/>
            <person name="Hayashi T."/>
            <person name="Katayama T."/>
            <person name="Uemura T."/>
            <person name="Hattori Y."/>
        </authorList>
    </citation>
    <scope>NUCLEOTIDE SEQUENCE [LARGE SCALE GENOMIC DNA]</scope>
    <source>
        <strain evidence="1 2">SB-73</strain>
    </source>
</reference>
<evidence type="ECO:0000313" key="1">
    <source>
        <dbReference type="EMBL" id="GMM49261.1"/>
    </source>
</evidence>
<comment type="caution">
    <text evidence="1">The sequence shown here is derived from an EMBL/GenBank/DDBJ whole genome shotgun (WGS) entry which is preliminary data.</text>
</comment>
<dbReference type="AlphaFoldDB" id="A0AAV5RCH4"/>
<dbReference type="EMBL" id="BTGC01000001">
    <property type="protein sequence ID" value="GMM49261.1"/>
    <property type="molecule type" value="Genomic_DNA"/>
</dbReference>
<gene>
    <name evidence="1" type="ORF">DASB73_002190</name>
</gene>
<evidence type="ECO:0000313" key="2">
    <source>
        <dbReference type="Proteomes" id="UP001362899"/>
    </source>
</evidence>
<organism evidence="1 2">
    <name type="scientific">Starmerella bacillaris</name>
    <name type="common">Yeast</name>
    <name type="synonym">Candida zemplinina</name>
    <dbReference type="NCBI Taxonomy" id="1247836"/>
    <lineage>
        <taxon>Eukaryota</taxon>
        <taxon>Fungi</taxon>
        <taxon>Dikarya</taxon>
        <taxon>Ascomycota</taxon>
        <taxon>Saccharomycotina</taxon>
        <taxon>Dipodascomycetes</taxon>
        <taxon>Dipodascales</taxon>
        <taxon>Trichomonascaceae</taxon>
        <taxon>Starmerella</taxon>
    </lineage>
</organism>
<proteinExistence type="predicted"/>
<name>A0AAV5RCH4_STABA</name>
<dbReference type="Proteomes" id="UP001362899">
    <property type="component" value="Unassembled WGS sequence"/>
</dbReference>
<accession>A0AAV5RCH4</accession>
<keyword evidence="2" id="KW-1185">Reference proteome</keyword>
<protein>
    <submittedName>
        <fullName evidence="1">Uncharacterized protein</fullName>
    </submittedName>
</protein>
<sequence>MEANIDYQQMQFILGAAKARLEDSTRRRQEDQVEKLMKKQIQQNAERFPIASLVRKCGSVENIFDLIERTGPSTQSSIVRDHNRDEQIHASFETLLYYLDEKESEFRQQNSSSKNMYAEIEYNKRQVEAIARFRESEGAELIPPIMNKTNNESGTNSDYLKTTTEIKRRLANGMFLTENIATIIRDYLQLRLQKTKESSSSS</sequence>